<accession>A0A4Z1IGX8</accession>
<dbReference type="AlphaFoldDB" id="A0A4Z1IGX8"/>
<organism evidence="2 3">
    <name type="scientific">Botryotinia convoluta</name>
    <dbReference type="NCBI Taxonomy" id="54673"/>
    <lineage>
        <taxon>Eukaryota</taxon>
        <taxon>Fungi</taxon>
        <taxon>Dikarya</taxon>
        <taxon>Ascomycota</taxon>
        <taxon>Pezizomycotina</taxon>
        <taxon>Leotiomycetes</taxon>
        <taxon>Helotiales</taxon>
        <taxon>Sclerotiniaceae</taxon>
        <taxon>Botryotinia</taxon>
    </lineage>
</organism>
<sequence>MCCFGSRGEHVEPIKKIPPHEIEAMKKMYDVNSHRASVPASRNRSSSSSNSGRNGYSNRSSQTGYSNSGHGISGRDSRGYYDRDTTHGYDQGGYSQGGRSTTLGNRALASGSDTSRGRNSPLSLREEREGQEDMFGEADTMLDIDLRYFHSYLRDSLRDKSPHHPPFNSKICNTITHELKTQKDIKNYRGKTALSNIRIKDY</sequence>
<dbReference type="OrthoDB" id="3562847at2759"/>
<comment type="caution">
    <text evidence="2">The sequence shown here is derived from an EMBL/GenBank/DDBJ whole genome shotgun (WGS) entry which is preliminary data.</text>
</comment>
<feature type="region of interest" description="Disordered" evidence="1">
    <location>
        <begin position="33"/>
        <end position="136"/>
    </location>
</feature>
<proteinExistence type="predicted"/>
<dbReference type="Proteomes" id="UP000297527">
    <property type="component" value="Unassembled WGS sequence"/>
</dbReference>
<feature type="compositionally biased region" description="Low complexity" evidence="1">
    <location>
        <begin position="41"/>
        <end position="61"/>
    </location>
</feature>
<feature type="compositionally biased region" description="Basic and acidic residues" evidence="1">
    <location>
        <begin position="73"/>
        <end position="87"/>
    </location>
</feature>
<evidence type="ECO:0000313" key="3">
    <source>
        <dbReference type="Proteomes" id="UP000297527"/>
    </source>
</evidence>
<keyword evidence="3" id="KW-1185">Reference proteome</keyword>
<gene>
    <name evidence="2" type="ORF">BCON_0033g00300</name>
</gene>
<evidence type="ECO:0000256" key="1">
    <source>
        <dbReference type="SAM" id="MobiDB-lite"/>
    </source>
</evidence>
<reference evidence="2 3" key="1">
    <citation type="submission" date="2017-12" db="EMBL/GenBank/DDBJ databases">
        <title>Comparative genomics of Botrytis spp.</title>
        <authorList>
            <person name="Valero-Jimenez C.A."/>
            <person name="Tapia P."/>
            <person name="Veloso J."/>
            <person name="Silva-Moreno E."/>
            <person name="Staats M."/>
            <person name="Valdes J.H."/>
            <person name="Van Kan J.A.L."/>
        </authorList>
    </citation>
    <scope>NUCLEOTIDE SEQUENCE [LARGE SCALE GENOMIC DNA]</scope>
    <source>
        <strain evidence="2 3">MUCL11595</strain>
    </source>
</reference>
<dbReference type="EMBL" id="PQXN01000033">
    <property type="protein sequence ID" value="TGO60718.1"/>
    <property type="molecule type" value="Genomic_DNA"/>
</dbReference>
<name>A0A4Z1IGX8_9HELO</name>
<feature type="compositionally biased region" description="Polar residues" evidence="1">
    <location>
        <begin position="111"/>
        <end position="122"/>
    </location>
</feature>
<evidence type="ECO:0000313" key="2">
    <source>
        <dbReference type="EMBL" id="TGO60718.1"/>
    </source>
</evidence>
<protein>
    <submittedName>
        <fullName evidence="2">Uncharacterized protein</fullName>
    </submittedName>
</protein>